<dbReference type="Proteomes" id="UP000275846">
    <property type="component" value="Unassembled WGS sequence"/>
</dbReference>
<dbReference type="EMBL" id="UYSU01041520">
    <property type="protein sequence ID" value="VDM03174.1"/>
    <property type="molecule type" value="Genomic_DNA"/>
</dbReference>
<gene>
    <name evidence="1" type="ORF">SSLN_LOCUS16788</name>
</gene>
<evidence type="ECO:0000313" key="2">
    <source>
        <dbReference type="Proteomes" id="UP000275846"/>
    </source>
</evidence>
<dbReference type="WBParaSite" id="SSLN_0001742801-mRNA-1">
    <property type="protein sequence ID" value="SSLN_0001742801-mRNA-1"/>
    <property type="gene ID" value="SSLN_0001742801"/>
</dbReference>
<evidence type="ECO:0000313" key="3">
    <source>
        <dbReference type="WBParaSite" id="SSLN_0001742801-mRNA-1"/>
    </source>
</evidence>
<reference evidence="1 2" key="2">
    <citation type="submission" date="2018-11" db="EMBL/GenBank/DDBJ databases">
        <authorList>
            <consortium name="Pathogen Informatics"/>
        </authorList>
    </citation>
    <scope>NUCLEOTIDE SEQUENCE [LARGE SCALE GENOMIC DNA]</scope>
    <source>
        <strain evidence="1 2">NST_G2</strain>
    </source>
</reference>
<name>A0A183TJZ0_SCHSO</name>
<protein>
    <submittedName>
        <fullName evidence="1 3">Uncharacterized protein</fullName>
    </submittedName>
</protein>
<reference evidence="3" key="1">
    <citation type="submission" date="2016-06" db="UniProtKB">
        <authorList>
            <consortium name="WormBaseParasite"/>
        </authorList>
    </citation>
    <scope>IDENTIFICATION</scope>
</reference>
<proteinExistence type="predicted"/>
<dbReference type="AlphaFoldDB" id="A0A183TJZ0"/>
<organism evidence="3">
    <name type="scientific">Schistocephalus solidus</name>
    <name type="common">Tapeworm</name>
    <dbReference type="NCBI Taxonomy" id="70667"/>
    <lineage>
        <taxon>Eukaryota</taxon>
        <taxon>Metazoa</taxon>
        <taxon>Spiralia</taxon>
        <taxon>Lophotrochozoa</taxon>
        <taxon>Platyhelminthes</taxon>
        <taxon>Cestoda</taxon>
        <taxon>Eucestoda</taxon>
        <taxon>Diphyllobothriidea</taxon>
        <taxon>Diphyllobothriidae</taxon>
        <taxon>Schistocephalus</taxon>
    </lineage>
</organism>
<sequence>MSNQADSRGEFSLAARARSQGLGVGGVDPGRFWLSSRPFGLSSGDPVTVQTIEKDTGEDFPGNVEQRDASVVIRYLPVPLPLVEMDDGHVFEILRNLPLAPHLLEGRCELVHHLEAAMPLLHCSDGFLERGEDIEVGIGLHLTNSVDGGVGDGGGLVEEVYAVLGPGLQDWHLLG</sequence>
<keyword evidence="2" id="KW-1185">Reference proteome</keyword>
<accession>A0A183TJZ0</accession>
<evidence type="ECO:0000313" key="1">
    <source>
        <dbReference type="EMBL" id="VDM03174.1"/>
    </source>
</evidence>